<protein>
    <submittedName>
        <fullName evidence="1">Uncharacterized protein</fullName>
    </submittedName>
</protein>
<organism evidence="1">
    <name type="scientific">Anguilla anguilla</name>
    <name type="common">European freshwater eel</name>
    <name type="synonym">Muraena anguilla</name>
    <dbReference type="NCBI Taxonomy" id="7936"/>
    <lineage>
        <taxon>Eukaryota</taxon>
        <taxon>Metazoa</taxon>
        <taxon>Chordata</taxon>
        <taxon>Craniata</taxon>
        <taxon>Vertebrata</taxon>
        <taxon>Euteleostomi</taxon>
        <taxon>Actinopterygii</taxon>
        <taxon>Neopterygii</taxon>
        <taxon>Teleostei</taxon>
        <taxon>Anguilliformes</taxon>
        <taxon>Anguillidae</taxon>
        <taxon>Anguilla</taxon>
    </lineage>
</organism>
<name>A0A0E9UBP5_ANGAN</name>
<accession>A0A0E9UBP5</accession>
<reference evidence="1" key="1">
    <citation type="submission" date="2014-11" db="EMBL/GenBank/DDBJ databases">
        <authorList>
            <person name="Amaro Gonzalez C."/>
        </authorList>
    </citation>
    <scope>NUCLEOTIDE SEQUENCE</scope>
</reference>
<sequence>MRKLYILKLACWKTSSKEVSPWRTSRAGRQCV</sequence>
<evidence type="ECO:0000313" key="1">
    <source>
        <dbReference type="EMBL" id="JAH62640.1"/>
    </source>
</evidence>
<reference evidence="1" key="2">
    <citation type="journal article" date="2015" name="Fish Shellfish Immunol.">
        <title>Early steps in the European eel (Anguilla anguilla)-Vibrio vulnificus interaction in the gills: Role of the RtxA13 toxin.</title>
        <authorList>
            <person name="Callol A."/>
            <person name="Pajuelo D."/>
            <person name="Ebbesson L."/>
            <person name="Teles M."/>
            <person name="MacKenzie S."/>
            <person name="Amaro C."/>
        </authorList>
    </citation>
    <scope>NUCLEOTIDE SEQUENCE</scope>
</reference>
<dbReference type="EMBL" id="GBXM01045937">
    <property type="protein sequence ID" value="JAH62640.1"/>
    <property type="molecule type" value="Transcribed_RNA"/>
</dbReference>
<proteinExistence type="predicted"/>
<dbReference type="AlphaFoldDB" id="A0A0E9UBP5"/>